<gene>
    <name evidence="1" type="ORF">H4F90_11840</name>
</gene>
<comment type="caution">
    <text evidence="1">The sequence shown here is derived from an EMBL/GenBank/DDBJ whole genome shotgun (WGS) entry which is preliminary data.</text>
</comment>
<dbReference type="EMBL" id="JACIVI010000004">
    <property type="protein sequence ID" value="MBB1162670.1"/>
    <property type="molecule type" value="Genomic_DNA"/>
</dbReference>
<dbReference type="AlphaFoldDB" id="A0A839HT28"/>
<dbReference type="Proteomes" id="UP000586093">
    <property type="component" value="Unassembled WGS sequence"/>
</dbReference>
<sequence>MKNILSTNGTPLTQSSTTTPGGYVPLGVSGKKFTVLSLLDNKVHHLSPSDLKEMELKSVCGALWCDENYSVYDAKKKTSAFNYRWLANDIMAECQALGPYSEQSERGTGVWQLDETRLIVNGSQLWTSDGTVLQHGVHDGRVYPAVGEVEFDMGTEPATDGEVRLVSKLFGSLNWVHPMAETILLAWVFVAVVGPALRRRPHVRVTGPRGCGKSTVLDVLKALLGVLYRGFTTPPTEAGLRQTLAERYCCCAIDEFEYDPTVSHHKAALVLARGAYSMGEEDEGIARGTVSGTPMKFRVTSPMLTAGIQPGQLEAADASRWVVLEAKELAGAATTPINPQALAEVRAIGPKLKRLAVSRWGVFQASLVVVQQRIIASGGDSRMADTVGTLLAAYWAMVSAIPATEADADVLVEMYGVKSQVDEHKVSDEEMCLEALTSKVVRFNVTVDDVLVTRQLSIGQAVEAVCKDPTNQPDIVMRLAQMGLRVACVKGSWLLYVANSPVHQELRKVFNGTKWAAGGWSLILRRLPGGEERTQRIGAGFRPSKVTVIPVPQHLLPPEGEDELPLAA</sequence>
<keyword evidence="2" id="KW-1185">Reference proteome</keyword>
<accession>A0A839HT28</accession>
<reference evidence="1 2" key="1">
    <citation type="submission" date="2020-08" db="EMBL/GenBank/DDBJ databases">
        <title>Aquariorum lacteus gen. nov., sp. nov., a new member of the family Comamonadaceae, isolated from freshwater aquarium.</title>
        <authorList>
            <person name="Chun S.-J."/>
        </authorList>
    </citation>
    <scope>NUCLEOTIDE SEQUENCE [LARGE SCALE GENOMIC DNA]</scope>
    <source>
        <strain evidence="1 2">SJAQ100</strain>
    </source>
</reference>
<protein>
    <submittedName>
        <fullName evidence="1">Uncharacterized protein</fullName>
    </submittedName>
</protein>
<name>A0A839HT28_9BURK</name>
<evidence type="ECO:0000313" key="2">
    <source>
        <dbReference type="Proteomes" id="UP000586093"/>
    </source>
</evidence>
<evidence type="ECO:0000313" key="1">
    <source>
        <dbReference type="EMBL" id="MBB1162670.1"/>
    </source>
</evidence>
<proteinExistence type="predicted"/>
<dbReference type="RefSeq" id="WP_182664831.1">
    <property type="nucleotide sequence ID" value="NZ_JACIVI010000004.1"/>
</dbReference>
<organism evidence="1 2">
    <name type="scientific">Aquariibacter albus</name>
    <dbReference type="NCBI Taxonomy" id="2759899"/>
    <lineage>
        <taxon>Bacteria</taxon>
        <taxon>Pseudomonadati</taxon>
        <taxon>Pseudomonadota</taxon>
        <taxon>Betaproteobacteria</taxon>
        <taxon>Burkholderiales</taxon>
        <taxon>Sphaerotilaceae</taxon>
        <taxon>Aquariibacter</taxon>
    </lineage>
</organism>